<feature type="region of interest" description="Disordered" evidence="1">
    <location>
        <begin position="622"/>
        <end position="684"/>
    </location>
</feature>
<keyword evidence="3" id="KW-1185">Reference proteome</keyword>
<feature type="compositionally biased region" description="Basic and acidic residues" evidence="1">
    <location>
        <begin position="153"/>
        <end position="162"/>
    </location>
</feature>
<feature type="region of interest" description="Disordered" evidence="1">
    <location>
        <begin position="264"/>
        <end position="293"/>
    </location>
</feature>
<accession>A0A8V5G5U0</accession>
<feature type="region of interest" description="Disordered" evidence="1">
    <location>
        <begin position="151"/>
        <end position="192"/>
    </location>
</feature>
<feature type="region of interest" description="Disordered" evidence="1">
    <location>
        <begin position="208"/>
        <end position="231"/>
    </location>
</feature>
<feature type="region of interest" description="Disordered" evidence="1">
    <location>
        <begin position="416"/>
        <end position="444"/>
    </location>
</feature>
<evidence type="ECO:0000313" key="3">
    <source>
        <dbReference type="Proteomes" id="UP000694405"/>
    </source>
</evidence>
<dbReference type="AlphaFoldDB" id="A0A8V5G5U0"/>
<sequence length="684" mass="72943">MARSRCAPRGPGALHGVGGLRGSCRGRAMHQHLFGRVPQRHGERGVPIQAAPSPLQGSSTGAWLGTSLQLQVGSLLAHGYTGIGISLYSSTPSRSSRMGSASSASSCGEMAAERAPRGPAITHQSIREDEGYSAGHRVGTYTLHLPVSEDAAEQAHAEWHREDEDEGEGQGGYGGHDGPEHGQARQLQPSEEMHAQCSYLHGGSHQCKSDPCIPLQPQHSSPPLGQPLRPPDLFDIGDIRVVLWGHQQQLQALVELDAIEGGDTHVEEDPKEHGQRDLPQQVPNDDGQACDRAGSATLLGPLLPAWSPAMAVLGEGPASLVPMQDRMATTLRAQGTPALLVLLPHHHSSPQLPGAPHGHTGWSRAGRGRAAVRDVLTHEHSHQQPGDPLLLHLLDLGLVPRCHSLAHDGEGVGVCDRAHGGRGEPRQPKQGEEATHGHNEQEVKVEPRALLQHPLLLADDQPGHKGRLSAWLDRAWHGTVQHGTAQQDMEWPSSAWHSTPCPIMPCAALQGPQTTPLCSRGDLGLHEDEDEDEDGGEATGHHHPYGEVTLLTQGVDHPAPLVRGCHREPAGHAQLLQEGARNSGVTHKLCPIALPQQVVLRHGMSHGGTGTCCSQAQRAPSKVGRGRQAERAGLVQPGEVSKDTLEQLPVPTGANKKAGEGLLTRAGRDRTRGNSFKLTEGRLR</sequence>
<dbReference type="Ensembl" id="ENSMUNT00000032814.1">
    <property type="protein sequence ID" value="ENSMUNP00000023852.1"/>
    <property type="gene ID" value="ENSMUNG00000019970.1"/>
</dbReference>
<evidence type="ECO:0000256" key="1">
    <source>
        <dbReference type="SAM" id="MobiDB-lite"/>
    </source>
</evidence>
<feature type="compositionally biased region" description="Basic and acidic residues" evidence="1">
    <location>
        <begin position="264"/>
        <end position="276"/>
    </location>
</feature>
<protein>
    <submittedName>
        <fullName evidence="2">Uncharacterized protein</fullName>
    </submittedName>
</protein>
<organism evidence="2 3">
    <name type="scientific">Melopsittacus undulatus</name>
    <name type="common">Budgerigar</name>
    <name type="synonym">Psittacus undulatus</name>
    <dbReference type="NCBI Taxonomy" id="13146"/>
    <lineage>
        <taxon>Eukaryota</taxon>
        <taxon>Metazoa</taxon>
        <taxon>Chordata</taxon>
        <taxon>Craniata</taxon>
        <taxon>Vertebrata</taxon>
        <taxon>Euteleostomi</taxon>
        <taxon>Archelosauria</taxon>
        <taxon>Archosauria</taxon>
        <taxon>Dinosauria</taxon>
        <taxon>Saurischia</taxon>
        <taxon>Theropoda</taxon>
        <taxon>Coelurosauria</taxon>
        <taxon>Aves</taxon>
        <taxon>Neognathae</taxon>
        <taxon>Neoaves</taxon>
        <taxon>Telluraves</taxon>
        <taxon>Australaves</taxon>
        <taxon>Psittaciformes</taxon>
        <taxon>Psittaculidae</taxon>
        <taxon>Melopsittacus</taxon>
    </lineage>
</organism>
<reference evidence="2" key="2">
    <citation type="submission" date="2025-08" db="UniProtKB">
        <authorList>
            <consortium name="Ensembl"/>
        </authorList>
    </citation>
    <scope>IDENTIFICATION</scope>
</reference>
<name>A0A8V5G5U0_MELUD</name>
<proteinExistence type="predicted"/>
<feature type="compositionally biased region" description="Acidic residues" evidence="1">
    <location>
        <begin position="527"/>
        <end position="536"/>
    </location>
</feature>
<reference evidence="2" key="3">
    <citation type="submission" date="2025-09" db="UniProtKB">
        <authorList>
            <consortium name="Ensembl"/>
        </authorList>
    </citation>
    <scope>IDENTIFICATION</scope>
</reference>
<reference evidence="2" key="1">
    <citation type="submission" date="2020-03" db="EMBL/GenBank/DDBJ databases">
        <title>Melopsittacus undulatus (budgerigar) genome, bMelUnd1, maternal haplotype with Z.</title>
        <authorList>
            <person name="Gedman G."/>
            <person name="Mountcastle J."/>
            <person name="Haase B."/>
            <person name="Formenti G."/>
            <person name="Wright T."/>
            <person name="Apodaca J."/>
            <person name="Pelan S."/>
            <person name="Chow W."/>
            <person name="Rhie A."/>
            <person name="Howe K."/>
            <person name="Fedrigo O."/>
            <person name="Jarvis E.D."/>
        </authorList>
    </citation>
    <scope>NUCLEOTIDE SEQUENCE [LARGE SCALE GENOMIC DNA]</scope>
</reference>
<evidence type="ECO:0000313" key="2">
    <source>
        <dbReference type="Ensembl" id="ENSMUNP00000023852.1"/>
    </source>
</evidence>
<feature type="region of interest" description="Disordered" evidence="1">
    <location>
        <begin position="519"/>
        <end position="544"/>
    </location>
</feature>
<dbReference type="Proteomes" id="UP000694405">
    <property type="component" value="Chromosome 1"/>
</dbReference>